<protein>
    <submittedName>
        <fullName evidence="2">Uncharacterized protein</fullName>
    </submittedName>
</protein>
<evidence type="ECO:0000313" key="3">
    <source>
        <dbReference type="Proteomes" id="UP001517247"/>
    </source>
</evidence>
<dbReference type="RefSeq" id="WP_138724145.1">
    <property type="nucleotide sequence ID" value="NZ_SSHJ02000008.1"/>
</dbReference>
<reference evidence="2 3" key="1">
    <citation type="submission" date="2024-12" db="EMBL/GenBank/DDBJ databases">
        <authorList>
            <person name="Hu S."/>
        </authorList>
    </citation>
    <scope>NUCLEOTIDE SEQUENCE [LARGE SCALE GENOMIC DNA]</scope>
    <source>
        <strain evidence="2 3">THG-T11</strain>
    </source>
</reference>
<dbReference type="Proteomes" id="UP001517247">
    <property type="component" value="Unassembled WGS sequence"/>
</dbReference>
<feature type="signal peptide" evidence="1">
    <location>
        <begin position="1"/>
        <end position="19"/>
    </location>
</feature>
<comment type="caution">
    <text evidence="2">The sequence shown here is derived from an EMBL/GenBank/DDBJ whole genome shotgun (WGS) entry which is preliminary data.</text>
</comment>
<evidence type="ECO:0000313" key="2">
    <source>
        <dbReference type="EMBL" id="MFN0257064.1"/>
    </source>
</evidence>
<evidence type="ECO:0000256" key="1">
    <source>
        <dbReference type="SAM" id="SignalP"/>
    </source>
</evidence>
<keyword evidence="3" id="KW-1185">Reference proteome</keyword>
<sequence>MKIFVIGILFVVFQLSAQAQYEGSATASLGMGHGYTALSQSVMSNAFKNTGKATSKASNADYLYLGFSHFRDFEALLFNKVLANNKNTDKGKLRSFLTGTRTMYHFDSRAQKLGLKSNYLSDILAIGIAWNWEMYHQVSADKTKVINLRNSIRSNMSKNEVQSKLAKMSESDRRNWILSFMYNNSMLAYQIKQNGKTSTINKQQLAKTAALAGVPDISRVSLK</sequence>
<dbReference type="EMBL" id="SSHJ02000008">
    <property type="protein sequence ID" value="MFN0257064.1"/>
    <property type="molecule type" value="Genomic_DNA"/>
</dbReference>
<proteinExistence type="predicted"/>
<gene>
    <name evidence="2" type="ORF">E6A44_015855</name>
</gene>
<keyword evidence="1" id="KW-0732">Signal</keyword>
<accession>A0ABW9J933</accession>
<name>A0ABW9J933_9SPHI</name>
<organism evidence="2 3">
    <name type="scientific">Pedobacter ureilyticus</name>
    <dbReference type="NCBI Taxonomy" id="1393051"/>
    <lineage>
        <taxon>Bacteria</taxon>
        <taxon>Pseudomonadati</taxon>
        <taxon>Bacteroidota</taxon>
        <taxon>Sphingobacteriia</taxon>
        <taxon>Sphingobacteriales</taxon>
        <taxon>Sphingobacteriaceae</taxon>
        <taxon>Pedobacter</taxon>
    </lineage>
</organism>
<feature type="chain" id="PRO_5046088946" evidence="1">
    <location>
        <begin position="20"/>
        <end position="223"/>
    </location>
</feature>